<dbReference type="Gene3D" id="2.10.10.20">
    <property type="entry name" value="Carbohydrate-binding module superfamily 5/12"/>
    <property type="match status" value="2"/>
</dbReference>
<evidence type="ECO:0000256" key="3">
    <source>
        <dbReference type="ARBA" id="ARBA00023295"/>
    </source>
</evidence>
<evidence type="ECO:0000313" key="6">
    <source>
        <dbReference type="Proteomes" id="UP000438182"/>
    </source>
</evidence>
<feature type="domain" description="Chitin-binding type-3" evidence="4">
    <location>
        <begin position="974"/>
        <end position="1017"/>
    </location>
</feature>
<dbReference type="CDD" id="cd12215">
    <property type="entry name" value="ChiC_BD"/>
    <property type="match status" value="2"/>
</dbReference>
<comment type="similarity">
    <text evidence="1">Belongs to the glycosyl hydrolase 43 family.</text>
</comment>
<dbReference type="Pfam" id="PF04616">
    <property type="entry name" value="Glyco_hydro_43"/>
    <property type="match status" value="1"/>
</dbReference>
<dbReference type="RefSeq" id="WP_160425810.1">
    <property type="nucleotide sequence ID" value="NZ_WSTA01000064.1"/>
</dbReference>
<name>A0A6I4NZ03_9MICO</name>
<protein>
    <submittedName>
        <fullName evidence="5">Family 43 glycosylhydrolase</fullName>
    </submittedName>
</protein>
<keyword evidence="2 5" id="KW-0378">Hydrolase</keyword>
<feature type="domain" description="Chitin-binding type-3" evidence="4">
    <location>
        <begin position="924"/>
        <end position="967"/>
    </location>
</feature>
<evidence type="ECO:0000256" key="2">
    <source>
        <dbReference type="ARBA" id="ARBA00022801"/>
    </source>
</evidence>
<dbReference type="SMART" id="SM00495">
    <property type="entry name" value="ChtBD3"/>
    <property type="match status" value="2"/>
</dbReference>
<accession>A0A6I4NZ03</accession>
<dbReference type="GO" id="GO:0005576">
    <property type="term" value="C:extracellular region"/>
    <property type="evidence" value="ECO:0007669"/>
    <property type="project" value="InterPro"/>
</dbReference>
<reference evidence="5 6" key="1">
    <citation type="submission" date="2019-12" db="EMBL/GenBank/DDBJ databases">
        <authorList>
            <person name="Kim Y.S."/>
        </authorList>
    </citation>
    <scope>NUCLEOTIDE SEQUENCE [LARGE SCALE GENOMIC DNA]</scope>
    <source>
        <strain evidence="5 6">MMS17-SY077</strain>
    </source>
</reference>
<evidence type="ECO:0000259" key="4">
    <source>
        <dbReference type="SMART" id="SM00495"/>
    </source>
</evidence>
<dbReference type="InterPro" id="IPR003610">
    <property type="entry name" value="CBM5/12"/>
</dbReference>
<dbReference type="GO" id="GO:0004553">
    <property type="term" value="F:hydrolase activity, hydrolyzing O-glycosyl compounds"/>
    <property type="evidence" value="ECO:0007669"/>
    <property type="project" value="InterPro"/>
</dbReference>
<dbReference type="CDD" id="cd18823">
    <property type="entry name" value="GH43_RcAra43A-like"/>
    <property type="match status" value="1"/>
</dbReference>
<dbReference type="PANTHER" id="PTHR22925">
    <property type="entry name" value="GLYCOSYL HYDROLASE 43 FAMILY MEMBER"/>
    <property type="match status" value="1"/>
</dbReference>
<sequence length="1018" mass="106794">MLLAVAGQTPAHAAQATTSTVAYTDTTTVRGTPLQTWYEGAWSSNSTHTWATGGAAFEIAFTGESVVLFGRKATTNGTADVYVDDVKIGTANYNGAKSNTIEIFRAEGLAPGAHTLRVVTVGWINHASAVFTATDVVDERDLLGRSVAHYAARAAADYTAASWPGFAGALATAQAAAADPAATDAALTAARSGLEAAAAGLVQISGLREQLERFRTNAPADYTAETWAPFAAAVVAADEVLADPAADAAAVVDAKNGLQDAAAALVPLAGTGAGTIENDRFWLDTDGNPIYSQGGGIFRFGDRYYWYGVRYTGAERYVASPTRTYDAEFEAVTAYSSTNLVDWTFENDIATRDTALHIPASKDVSGTYFSDMETLADSVWIGRLGVAYNERTGKYVLLTQFESPDPTRVTNAGVLFLSGDSPVDDFEYANLQTRMPGVYDNGSGWNQGTGDQTVFTDDDGTDYLVFSYRNGRSRTYVAKISDADSLSVESAVQVFAGAGREGNAMFKLDGQYYIASSDLHGWNTSQTYLIRSLNGQIQGAYSSMYVLPGSERDYSHVTQSGFFLTVHGTEQDTVIYAGDRWAGFAWNGLGFNQWLPLSGTGADVRFNSLSEWELDATTGAWEVGFGNNYVLNPDFAADRIAVTAVTGWTQSTDAASPTTAFVSNPSPGADSSRFALRLGASAAFAGDVHQDVTVPAGVYTLALRANYAGGLDEAKAVVTGADGVEHVLDLAPTLGWADAAISDVVLPAGTVRVAIRAAGTGSALAVDGLSLRQQSVDPALLAERAEQAGGLAEADYRAAEWVEFASALADARAVLASVSTQARIDAAESRLAAAAAALAPALTVLRVDPTSIVVPVGSSFADAGVGVTGVFADGSSRELDSDEYEVVGFGTTQSGAAAATIRADAALAAAGAASVEASLSVSVRPAWSASQVYLAGDEIVFGGTRWVATWWTRAQQPGDAYGPWQQLAVDADGRALWTATRIFTAGDTAILDGVAYRAKWWTRGERPGSTSGPWERIG</sequence>
<dbReference type="Gene3D" id="2.60.120.260">
    <property type="entry name" value="Galactose-binding domain-like"/>
    <property type="match status" value="2"/>
</dbReference>
<dbReference type="InterPro" id="IPR023296">
    <property type="entry name" value="Glyco_hydro_beta-prop_sf"/>
</dbReference>
<dbReference type="InterPro" id="IPR036573">
    <property type="entry name" value="CBM_sf_5/12"/>
</dbReference>
<dbReference type="Gene3D" id="1.20.1270.70">
    <property type="entry name" value="Designed single chain three-helix bundle"/>
    <property type="match status" value="3"/>
</dbReference>
<evidence type="ECO:0000313" key="5">
    <source>
        <dbReference type="EMBL" id="MWB99508.1"/>
    </source>
</evidence>
<keyword evidence="3" id="KW-0326">Glycosidase</keyword>
<dbReference type="PANTHER" id="PTHR22925:SF3">
    <property type="entry name" value="GLYCOSYL HYDROLASE FAMILY PROTEIN 43"/>
    <property type="match status" value="1"/>
</dbReference>
<dbReference type="Pfam" id="PF02839">
    <property type="entry name" value="CBM_5_12"/>
    <property type="match status" value="1"/>
</dbReference>
<dbReference type="GO" id="GO:0005975">
    <property type="term" value="P:carbohydrate metabolic process"/>
    <property type="evidence" value="ECO:0007669"/>
    <property type="project" value="InterPro"/>
</dbReference>
<proteinExistence type="inferred from homology"/>
<gene>
    <name evidence="5" type="ORF">GB864_13240</name>
</gene>
<dbReference type="AlphaFoldDB" id="A0A6I4NZ03"/>
<dbReference type="GO" id="GO:0030246">
    <property type="term" value="F:carbohydrate binding"/>
    <property type="evidence" value="ECO:0007669"/>
    <property type="project" value="InterPro"/>
</dbReference>
<evidence type="ECO:0000256" key="1">
    <source>
        <dbReference type="ARBA" id="ARBA00009865"/>
    </source>
</evidence>
<dbReference type="EMBL" id="WSTA01000064">
    <property type="protein sequence ID" value="MWB99508.1"/>
    <property type="molecule type" value="Genomic_DNA"/>
</dbReference>
<dbReference type="InterPro" id="IPR006710">
    <property type="entry name" value="Glyco_hydro_43"/>
</dbReference>
<dbReference type="Pfam" id="PF07554">
    <property type="entry name" value="FIVAR"/>
    <property type="match status" value="1"/>
</dbReference>
<organism evidence="5 6">
    <name type="scientific">Agromyces seonyuensis</name>
    <dbReference type="NCBI Taxonomy" id="2662446"/>
    <lineage>
        <taxon>Bacteria</taxon>
        <taxon>Bacillati</taxon>
        <taxon>Actinomycetota</taxon>
        <taxon>Actinomycetes</taxon>
        <taxon>Micrococcales</taxon>
        <taxon>Microbacteriaceae</taxon>
        <taxon>Agromyces</taxon>
    </lineage>
</organism>
<comment type="caution">
    <text evidence="5">The sequence shown here is derived from an EMBL/GenBank/DDBJ whole genome shotgun (WGS) entry which is preliminary data.</text>
</comment>
<dbReference type="SUPFAM" id="SSF51055">
    <property type="entry name" value="Carbohydrate binding domain"/>
    <property type="match status" value="2"/>
</dbReference>
<dbReference type="Proteomes" id="UP000438182">
    <property type="component" value="Unassembled WGS sequence"/>
</dbReference>
<keyword evidence="6" id="KW-1185">Reference proteome</keyword>
<dbReference type="Gene3D" id="2.115.10.20">
    <property type="entry name" value="Glycosyl hydrolase domain, family 43"/>
    <property type="match status" value="1"/>
</dbReference>
<dbReference type="SUPFAM" id="SSF75005">
    <property type="entry name" value="Arabinanase/levansucrase/invertase"/>
    <property type="match status" value="1"/>
</dbReference>